<proteinExistence type="predicted"/>
<comment type="caution">
    <text evidence="1">The sequence shown here is derived from an EMBL/GenBank/DDBJ whole genome shotgun (WGS) entry which is preliminary data.</text>
</comment>
<sequence>MFEPFINTKNEFINIVNNIINNSALCLQWFINERFNDQVLNIGSVAYKLKDYRKLNPFLFCQATCKYRKLLIDPYS</sequence>
<evidence type="ECO:0000313" key="1">
    <source>
        <dbReference type="EMBL" id="KAH9493587.1"/>
    </source>
</evidence>
<gene>
    <name evidence="1" type="ORF">DERF_014326</name>
</gene>
<dbReference type="Proteomes" id="UP000790347">
    <property type="component" value="Unassembled WGS sequence"/>
</dbReference>
<reference evidence="1" key="1">
    <citation type="submission" date="2013-05" db="EMBL/GenBank/DDBJ databases">
        <authorList>
            <person name="Yim A.K.Y."/>
            <person name="Chan T.F."/>
            <person name="Ji K.M."/>
            <person name="Liu X.Y."/>
            <person name="Zhou J.W."/>
            <person name="Li R.Q."/>
            <person name="Yang K.Y."/>
            <person name="Li J."/>
            <person name="Li M."/>
            <person name="Law P.T.W."/>
            <person name="Wu Y.L."/>
            <person name="Cai Z.L."/>
            <person name="Qin H."/>
            <person name="Bao Y."/>
            <person name="Leung R.K.K."/>
            <person name="Ng P.K.S."/>
            <person name="Zou J."/>
            <person name="Zhong X.J."/>
            <person name="Ran P.X."/>
            <person name="Zhong N.S."/>
            <person name="Liu Z.G."/>
            <person name="Tsui S.K.W."/>
        </authorList>
    </citation>
    <scope>NUCLEOTIDE SEQUENCE</scope>
    <source>
        <strain evidence="1">Derf</strain>
        <tissue evidence="1">Whole organism</tissue>
    </source>
</reference>
<protein>
    <submittedName>
        <fullName evidence="1">Uncharacterized protein</fullName>
    </submittedName>
</protein>
<organism evidence="1 2">
    <name type="scientific">Dermatophagoides farinae</name>
    <name type="common">American house dust mite</name>
    <dbReference type="NCBI Taxonomy" id="6954"/>
    <lineage>
        <taxon>Eukaryota</taxon>
        <taxon>Metazoa</taxon>
        <taxon>Ecdysozoa</taxon>
        <taxon>Arthropoda</taxon>
        <taxon>Chelicerata</taxon>
        <taxon>Arachnida</taxon>
        <taxon>Acari</taxon>
        <taxon>Acariformes</taxon>
        <taxon>Sarcoptiformes</taxon>
        <taxon>Astigmata</taxon>
        <taxon>Psoroptidia</taxon>
        <taxon>Analgoidea</taxon>
        <taxon>Pyroglyphidae</taxon>
        <taxon>Dermatophagoidinae</taxon>
        <taxon>Dermatophagoides</taxon>
    </lineage>
</organism>
<accession>A0A922L165</accession>
<evidence type="ECO:0000313" key="2">
    <source>
        <dbReference type="Proteomes" id="UP000790347"/>
    </source>
</evidence>
<name>A0A922L165_DERFA</name>
<dbReference type="AlphaFoldDB" id="A0A922L165"/>
<keyword evidence="2" id="KW-1185">Reference proteome</keyword>
<dbReference type="EMBL" id="ASGP02000008">
    <property type="protein sequence ID" value="KAH9493587.1"/>
    <property type="molecule type" value="Genomic_DNA"/>
</dbReference>
<reference evidence="1" key="2">
    <citation type="journal article" date="2022" name="Res Sq">
        <title>Comparative Genomics Reveals Insights into the Divergent Evolution of Astigmatic Mites and Household Pest Adaptations.</title>
        <authorList>
            <person name="Xiong Q."/>
            <person name="Wan A.T.-Y."/>
            <person name="Liu X.-Y."/>
            <person name="Fung C.S.-H."/>
            <person name="Xiao X."/>
            <person name="Malainual N."/>
            <person name="Hou J."/>
            <person name="Wang L."/>
            <person name="Wang M."/>
            <person name="Yang K."/>
            <person name="Cui Y."/>
            <person name="Leung E."/>
            <person name="Nong W."/>
            <person name="Shin S.-K."/>
            <person name="Au S."/>
            <person name="Jeong K.Y."/>
            <person name="Chew F.T."/>
            <person name="Hui J."/>
            <person name="Leung T.F."/>
            <person name="Tungtrongchitr A."/>
            <person name="Zhong N."/>
            <person name="Liu Z."/>
            <person name="Tsui S."/>
        </authorList>
    </citation>
    <scope>NUCLEOTIDE SEQUENCE</scope>
    <source>
        <strain evidence="1">Derf</strain>
        <tissue evidence="1">Whole organism</tissue>
    </source>
</reference>